<comment type="caution">
    <text evidence="2">The sequence shown here is derived from an EMBL/GenBank/DDBJ whole genome shotgun (WGS) entry which is preliminary data.</text>
</comment>
<keyword evidence="1" id="KW-0472">Membrane</keyword>
<accession>A0A931F5Y3</accession>
<evidence type="ECO:0000256" key="1">
    <source>
        <dbReference type="SAM" id="Phobius"/>
    </source>
</evidence>
<keyword evidence="1" id="KW-0812">Transmembrane</keyword>
<name>A0A931F5Y3_9ACTN</name>
<evidence type="ECO:0000313" key="3">
    <source>
        <dbReference type="Proteomes" id="UP000605361"/>
    </source>
</evidence>
<feature type="transmembrane region" description="Helical" evidence="1">
    <location>
        <begin position="116"/>
        <end position="133"/>
    </location>
</feature>
<keyword evidence="3" id="KW-1185">Reference proteome</keyword>
<feature type="transmembrane region" description="Helical" evidence="1">
    <location>
        <begin position="205"/>
        <end position="225"/>
    </location>
</feature>
<feature type="transmembrane region" description="Helical" evidence="1">
    <location>
        <begin position="53"/>
        <end position="73"/>
    </location>
</feature>
<feature type="transmembrane region" description="Helical" evidence="1">
    <location>
        <begin position="175"/>
        <end position="193"/>
    </location>
</feature>
<organism evidence="2 3">
    <name type="scientific">Nonomuraea cypriaca</name>
    <dbReference type="NCBI Taxonomy" id="1187855"/>
    <lineage>
        <taxon>Bacteria</taxon>
        <taxon>Bacillati</taxon>
        <taxon>Actinomycetota</taxon>
        <taxon>Actinomycetes</taxon>
        <taxon>Streptosporangiales</taxon>
        <taxon>Streptosporangiaceae</taxon>
        <taxon>Nonomuraea</taxon>
    </lineage>
</organism>
<gene>
    <name evidence="2" type="ORF">ITP53_44230</name>
</gene>
<dbReference type="AlphaFoldDB" id="A0A931F5Y3"/>
<dbReference type="Proteomes" id="UP000605361">
    <property type="component" value="Unassembled WGS sequence"/>
</dbReference>
<evidence type="ECO:0000313" key="2">
    <source>
        <dbReference type="EMBL" id="MBF8192576.1"/>
    </source>
</evidence>
<proteinExistence type="predicted"/>
<dbReference type="EMBL" id="JADOGI010000219">
    <property type="protein sequence ID" value="MBF8192576.1"/>
    <property type="molecule type" value="Genomic_DNA"/>
</dbReference>
<feature type="transmembrane region" description="Helical" evidence="1">
    <location>
        <begin position="93"/>
        <end position="110"/>
    </location>
</feature>
<protein>
    <submittedName>
        <fullName evidence="2">Uncharacterized protein</fullName>
    </submittedName>
</protein>
<sequence>MLRRHRLGLPALLVTSVYLIALAFATVIALTAGDLGLLWRLTLLTEAAENAAAALPDVLFLILAGLLWAWALWQVLRGPLAGPAPEPDRNTRWLRVALYAAAASGLLVPLLPASSWWATVIGGVLMWLLMLLFQPVLRRNLKLAGLILAVGVLGFGGVTAVLIFGFLGWEVSTSLLLIGGFACLIWMVMVLRAQGQDVHWQRSTYRYGIASLVAMLLLAPAAGLFGGTGSAYAEAGVVAEILTLIWLVRSAHDLATLHDQQAPAPPLPAQPTTA</sequence>
<dbReference type="RefSeq" id="WP_195901465.1">
    <property type="nucleotide sequence ID" value="NZ_JADOGI010000219.1"/>
</dbReference>
<reference evidence="2" key="1">
    <citation type="submission" date="2020-11" db="EMBL/GenBank/DDBJ databases">
        <title>Whole-genome analyses of Nonomuraea sp. K274.</title>
        <authorList>
            <person name="Veyisoglu A."/>
        </authorList>
    </citation>
    <scope>NUCLEOTIDE SEQUENCE</scope>
    <source>
        <strain evidence="2">K274</strain>
    </source>
</reference>
<keyword evidence="1" id="KW-1133">Transmembrane helix</keyword>
<feature type="transmembrane region" description="Helical" evidence="1">
    <location>
        <begin position="145"/>
        <end position="169"/>
    </location>
</feature>
<feature type="transmembrane region" description="Helical" evidence="1">
    <location>
        <begin position="231"/>
        <end position="248"/>
    </location>
</feature>
<feature type="transmembrane region" description="Helical" evidence="1">
    <location>
        <begin position="12"/>
        <end position="33"/>
    </location>
</feature>